<evidence type="ECO:0000259" key="4">
    <source>
        <dbReference type="SMART" id="SM01302"/>
    </source>
</evidence>
<name>A0A0D3KQV4_EMIH1</name>
<feature type="compositionally biased region" description="Low complexity" evidence="3">
    <location>
        <begin position="713"/>
        <end position="728"/>
    </location>
</feature>
<dbReference type="GO" id="GO:0009267">
    <property type="term" value="P:cellular response to starvation"/>
    <property type="evidence" value="ECO:0007669"/>
    <property type="project" value="TreeGrafter"/>
</dbReference>
<dbReference type="GO" id="GO:0010506">
    <property type="term" value="P:regulation of autophagy"/>
    <property type="evidence" value="ECO:0007669"/>
    <property type="project" value="TreeGrafter"/>
</dbReference>
<feature type="domain" description="Raptor N-terminal CASPase-like" evidence="4">
    <location>
        <begin position="34"/>
        <end position="193"/>
    </location>
</feature>
<dbReference type="RefSeq" id="XP_005790568.1">
    <property type="nucleotide sequence ID" value="XM_005790511.1"/>
</dbReference>
<dbReference type="SMART" id="SM01302">
    <property type="entry name" value="Raptor_N"/>
    <property type="match status" value="1"/>
</dbReference>
<accession>A0A0D3KQV4</accession>
<feature type="compositionally biased region" description="Low complexity" evidence="3">
    <location>
        <begin position="537"/>
        <end position="549"/>
    </location>
</feature>
<feature type="compositionally biased region" description="Low complexity" evidence="3">
    <location>
        <begin position="684"/>
        <end position="706"/>
    </location>
</feature>
<dbReference type="HOGENOM" id="CLU_380659_0_0_1"/>
<dbReference type="SUPFAM" id="SSF48371">
    <property type="entry name" value="ARM repeat"/>
    <property type="match status" value="1"/>
</dbReference>
<sequence>MLHEHQLLLALPDEGGWPGEERGDEISAWRMRERMKTPSLVLVLALNIGVDPPDVTKPTPCARLECWLDPLAGPVAGQKAIEAIATALQQQYEQWQPRGTKTVRACLDPTAQEVRKWCASLRRASPGRDERLLLHFNGHGVPRPTVNGEVWLFNRTFTQYHPVSILDLLSWLGTPCVLVFDCHNAGRLNEAPPEGEGWHSCAVPLTCVCDPQALAAMGRAGEAAPKVGHDVIVLSACAAHEELPTSPELPADLFTACLTSPLRVALSFVRRDGLVALPDELLERRASLGISAHLGASRRISARPRRRVPGSPSERRTPAGELNWIFTAVTDAIAWATLPRDLFRRLFRQDSSSLPLPQLQLVQRAHSSRVHRQDMLLASLCRNFLLAQRVFARSQPSKSRSRAARRALTNALSHLPPITNQVWLSRGAADAAAPEQLPILLQVLLSPTHRYASLLLLGRYVSLGPFAVRETLGVGIFPYVLKLLSSSPTAELSTPLLYMWAATMLYDRSTRIELLNHQAHCFFVDLLRAHHSPRRPAAPAARALSAGDSPSGGAGGPPGQQEGSLPLSAPLSSVLALFVLTEICDRLEAGQAACLKLGLERRLADVIRHLLPSTRHSAPTLFQQGGHPAPPRLHVPPAPPAPPPLRAVASMPARSAPAREGAEARSPGPVLLQPKASVPPLTPPAAAAAAAAAGEAPPTATTTASPGRRHDSSSSAARPTRSSASSGA</sequence>
<organism evidence="5 6">
    <name type="scientific">Emiliania huxleyi (strain CCMP1516)</name>
    <dbReference type="NCBI Taxonomy" id="280463"/>
    <lineage>
        <taxon>Eukaryota</taxon>
        <taxon>Haptista</taxon>
        <taxon>Haptophyta</taxon>
        <taxon>Prymnesiophyceae</taxon>
        <taxon>Isochrysidales</taxon>
        <taxon>Noelaerhabdaceae</taxon>
        <taxon>Emiliania</taxon>
    </lineage>
</organism>
<dbReference type="Proteomes" id="UP000013827">
    <property type="component" value="Unassembled WGS sequence"/>
</dbReference>
<dbReference type="PRINTS" id="PR01547">
    <property type="entry name" value="YEAST176DUF"/>
</dbReference>
<dbReference type="PaxDb" id="2903-EOD38139"/>
<dbReference type="InterPro" id="IPR016024">
    <property type="entry name" value="ARM-type_fold"/>
</dbReference>
<dbReference type="AlphaFoldDB" id="A0A0D3KQV4"/>
<dbReference type="InterPro" id="IPR029347">
    <property type="entry name" value="Raptor_N"/>
</dbReference>
<dbReference type="GO" id="GO:0030307">
    <property type="term" value="P:positive regulation of cell growth"/>
    <property type="evidence" value="ECO:0007669"/>
    <property type="project" value="TreeGrafter"/>
</dbReference>
<feature type="region of interest" description="Disordered" evidence="3">
    <location>
        <begin position="617"/>
        <end position="728"/>
    </location>
</feature>
<reference evidence="5" key="2">
    <citation type="submission" date="2024-10" db="UniProtKB">
        <authorList>
            <consortium name="EnsemblProtists"/>
        </authorList>
    </citation>
    <scope>IDENTIFICATION</scope>
</reference>
<dbReference type="STRING" id="2903.R1FXA7"/>
<dbReference type="PANTHER" id="PTHR12848">
    <property type="entry name" value="REGULATORY-ASSOCIATED PROTEIN OF MTOR"/>
    <property type="match status" value="1"/>
</dbReference>
<dbReference type="GO" id="GO:0005737">
    <property type="term" value="C:cytoplasm"/>
    <property type="evidence" value="ECO:0007669"/>
    <property type="project" value="TreeGrafter"/>
</dbReference>
<dbReference type="KEGG" id="ehx:EMIHUDRAFT_449011"/>
<protein>
    <recommendedName>
        <fullName evidence="4">Raptor N-terminal CASPase-like domain-containing protein</fullName>
    </recommendedName>
</protein>
<dbReference type="eggNOG" id="KOG1517">
    <property type="taxonomic scope" value="Eukaryota"/>
</dbReference>
<evidence type="ECO:0000256" key="1">
    <source>
        <dbReference type="ARBA" id="ARBA00022574"/>
    </source>
</evidence>
<dbReference type="EnsemblProtists" id="EOD38139">
    <property type="protein sequence ID" value="EOD38139"/>
    <property type="gene ID" value="EMIHUDRAFT_449011"/>
</dbReference>
<keyword evidence="1" id="KW-0853">WD repeat</keyword>
<evidence type="ECO:0000313" key="6">
    <source>
        <dbReference type="Proteomes" id="UP000013827"/>
    </source>
</evidence>
<dbReference type="GeneID" id="17283409"/>
<dbReference type="Pfam" id="PF14538">
    <property type="entry name" value="Raptor_N"/>
    <property type="match status" value="1"/>
</dbReference>
<evidence type="ECO:0000313" key="5">
    <source>
        <dbReference type="EnsemblProtists" id="EOD38139"/>
    </source>
</evidence>
<feature type="region of interest" description="Disordered" evidence="3">
    <location>
        <begin position="537"/>
        <end position="565"/>
    </location>
</feature>
<dbReference type="InterPro" id="IPR004083">
    <property type="entry name" value="Raptor"/>
</dbReference>
<proteinExistence type="predicted"/>
<evidence type="ECO:0000256" key="3">
    <source>
        <dbReference type="SAM" id="MobiDB-lite"/>
    </source>
</evidence>
<feature type="compositionally biased region" description="Pro residues" evidence="3">
    <location>
        <begin position="628"/>
        <end position="645"/>
    </location>
</feature>
<keyword evidence="6" id="KW-1185">Reference proteome</keyword>
<dbReference type="GO" id="GO:0031929">
    <property type="term" value="P:TOR signaling"/>
    <property type="evidence" value="ECO:0007669"/>
    <property type="project" value="InterPro"/>
</dbReference>
<reference evidence="6" key="1">
    <citation type="journal article" date="2013" name="Nature">
        <title>Pan genome of the phytoplankton Emiliania underpins its global distribution.</title>
        <authorList>
            <person name="Read B.A."/>
            <person name="Kegel J."/>
            <person name="Klute M.J."/>
            <person name="Kuo A."/>
            <person name="Lefebvre S.C."/>
            <person name="Maumus F."/>
            <person name="Mayer C."/>
            <person name="Miller J."/>
            <person name="Monier A."/>
            <person name="Salamov A."/>
            <person name="Young J."/>
            <person name="Aguilar M."/>
            <person name="Claverie J.M."/>
            <person name="Frickenhaus S."/>
            <person name="Gonzalez K."/>
            <person name="Herman E.K."/>
            <person name="Lin Y.C."/>
            <person name="Napier J."/>
            <person name="Ogata H."/>
            <person name="Sarno A.F."/>
            <person name="Shmutz J."/>
            <person name="Schroeder D."/>
            <person name="de Vargas C."/>
            <person name="Verret F."/>
            <person name="von Dassow P."/>
            <person name="Valentin K."/>
            <person name="Van de Peer Y."/>
            <person name="Wheeler G."/>
            <person name="Dacks J.B."/>
            <person name="Delwiche C.F."/>
            <person name="Dyhrman S.T."/>
            <person name="Glockner G."/>
            <person name="John U."/>
            <person name="Richards T."/>
            <person name="Worden A.Z."/>
            <person name="Zhang X."/>
            <person name="Grigoriev I.V."/>
            <person name="Allen A.E."/>
            <person name="Bidle K."/>
            <person name="Borodovsky M."/>
            <person name="Bowler C."/>
            <person name="Brownlee C."/>
            <person name="Cock J.M."/>
            <person name="Elias M."/>
            <person name="Gladyshev V.N."/>
            <person name="Groth M."/>
            <person name="Guda C."/>
            <person name="Hadaegh A."/>
            <person name="Iglesias-Rodriguez M.D."/>
            <person name="Jenkins J."/>
            <person name="Jones B.M."/>
            <person name="Lawson T."/>
            <person name="Leese F."/>
            <person name="Lindquist E."/>
            <person name="Lobanov A."/>
            <person name="Lomsadze A."/>
            <person name="Malik S.B."/>
            <person name="Marsh M.E."/>
            <person name="Mackinder L."/>
            <person name="Mock T."/>
            <person name="Mueller-Roeber B."/>
            <person name="Pagarete A."/>
            <person name="Parker M."/>
            <person name="Probert I."/>
            <person name="Quesneville H."/>
            <person name="Raines C."/>
            <person name="Rensing S.A."/>
            <person name="Riano-Pachon D.M."/>
            <person name="Richier S."/>
            <person name="Rokitta S."/>
            <person name="Shiraiwa Y."/>
            <person name="Soanes D.M."/>
            <person name="van der Giezen M."/>
            <person name="Wahlund T.M."/>
            <person name="Williams B."/>
            <person name="Wilson W."/>
            <person name="Wolfe G."/>
            <person name="Wurch L.L."/>
        </authorList>
    </citation>
    <scope>NUCLEOTIDE SEQUENCE</scope>
</reference>
<keyword evidence="2" id="KW-0677">Repeat</keyword>
<evidence type="ECO:0000256" key="2">
    <source>
        <dbReference type="ARBA" id="ARBA00022737"/>
    </source>
</evidence>
<dbReference type="PANTHER" id="PTHR12848:SF16">
    <property type="entry name" value="REGULATORY-ASSOCIATED PROTEIN OF MTOR"/>
    <property type="match status" value="1"/>
</dbReference>
<dbReference type="GO" id="GO:0031931">
    <property type="term" value="C:TORC1 complex"/>
    <property type="evidence" value="ECO:0007669"/>
    <property type="project" value="InterPro"/>
</dbReference>
<dbReference type="GO" id="GO:0030674">
    <property type="term" value="F:protein-macromolecule adaptor activity"/>
    <property type="evidence" value="ECO:0007669"/>
    <property type="project" value="TreeGrafter"/>
</dbReference>
<dbReference type="Gene3D" id="3.40.50.1460">
    <property type="match status" value="1"/>
</dbReference>
<dbReference type="GO" id="GO:0071230">
    <property type="term" value="P:cellular response to amino acid stimulus"/>
    <property type="evidence" value="ECO:0007669"/>
    <property type="project" value="TreeGrafter"/>
</dbReference>